<evidence type="ECO:0000313" key="3">
    <source>
        <dbReference type="Proteomes" id="UP000642180"/>
    </source>
</evidence>
<dbReference type="PANTHER" id="PTHR35585">
    <property type="entry name" value="HHE DOMAIN PROTEIN (AFU_ORTHOLOGUE AFUA_4G00730)"/>
    <property type="match status" value="1"/>
</dbReference>
<accession>A0A8J3ARK3</accession>
<dbReference type="EMBL" id="BMDI01000001">
    <property type="protein sequence ID" value="GGI18374.1"/>
    <property type="molecule type" value="Genomic_DNA"/>
</dbReference>
<proteinExistence type="predicted"/>
<dbReference type="InterPro" id="IPR012312">
    <property type="entry name" value="Hemerythrin-like"/>
</dbReference>
<comment type="caution">
    <text evidence="2">The sequence shown here is derived from an EMBL/GenBank/DDBJ whole genome shotgun (WGS) entry which is preliminary data.</text>
</comment>
<reference evidence="3" key="1">
    <citation type="journal article" date="2019" name="Int. J. Syst. Evol. Microbiol.">
        <title>The Global Catalogue of Microorganisms (GCM) 10K type strain sequencing project: providing services to taxonomists for standard genome sequencing and annotation.</title>
        <authorList>
            <consortium name="The Broad Institute Genomics Platform"/>
            <consortium name="The Broad Institute Genome Sequencing Center for Infectious Disease"/>
            <person name="Wu L."/>
            <person name="Ma J."/>
        </authorList>
    </citation>
    <scope>NUCLEOTIDE SEQUENCE [LARGE SCALE GENOMIC DNA]</scope>
    <source>
        <strain evidence="3">CCM 2767</strain>
    </source>
</reference>
<feature type="domain" description="Hemerythrin-like" evidence="1">
    <location>
        <begin position="12"/>
        <end position="128"/>
    </location>
</feature>
<evidence type="ECO:0000259" key="1">
    <source>
        <dbReference type="Pfam" id="PF01814"/>
    </source>
</evidence>
<evidence type="ECO:0000313" key="2">
    <source>
        <dbReference type="EMBL" id="GGI18374.1"/>
    </source>
</evidence>
<dbReference type="CDD" id="cd12108">
    <property type="entry name" value="Hr-like"/>
    <property type="match status" value="1"/>
</dbReference>
<gene>
    <name evidence="2" type="ORF">GCM10008066_13690</name>
</gene>
<name>A0A8J3ARK3_9BURK</name>
<dbReference type="Pfam" id="PF01814">
    <property type="entry name" value="Hemerythrin"/>
    <property type="match status" value="1"/>
</dbReference>
<dbReference type="AlphaFoldDB" id="A0A8J3ARK3"/>
<organism evidence="2 3">
    <name type="scientific">Oxalicibacterium faecigallinarum</name>
    <dbReference type="NCBI Taxonomy" id="573741"/>
    <lineage>
        <taxon>Bacteria</taxon>
        <taxon>Pseudomonadati</taxon>
        <taxon>Pseudomonadota</taxon>
        <taxon>Betaproteobacteria</taxon>
        <taxon>Burkholderiales</taxon>
        <taxon>Oxalobacteraceae</taxon>
        <taxon>Oxalicibacterium</taxon>
    </lineage>
</organism>
<protein>
    <recommendedName>
        <fullName evidence="1">Hemerythrin-like domain-containing protein</fullName>
    </recommendedName>
</protein>
<dbReference type="PANTHER" id="PTHR35585:SF1">
    <property type="entry name" value="HHE DOMAIN PROTEIN (AFU_ORTHOLOGUE AFUA_4G00730)"/>
    <property type="match status" value="1"/>
</dbReference>
<dbReference type="RefSeq" id="WP_229726270.1">
    <property type="nucleotide sequence ID" value="NZ_BMDI01000001.1"/>
</dbReference>
<keyword evidence="3" id="KW-1185">Reference proteome</keyword>
<dbReference type="Proteomes" id="UP000642180">
    <property type="component" value="Unassembled WGS sequence"/>
</dbReference>
<sequence length="197" mass="21628">MPSLLKRASPTITDMIRFDHSHTLITYHQYTADKMSVTKRSLAETICAALEIHATLEEEIFYPALQAFAASEPVLQKSEPEHQAMRALIAQIRSTDASLPLHAELVHKLMQEVIHHVADEEAVLLPMAEQRLSKQQLCELGAEMTKRRMELVAPQAGKLAVNTFVGMSGSTVVKTIGAIAAVAALGMLGQHKRPVKS</sequence>
<dbReference type="Gene3D" id="1.20.120.520">
    <property type="entry name" value="nmb1532 protein domain like"/>
    <property type="match status" value="1"/>
</dbReference>